<accession>A0ABW5PY16</accession>
<dbReference type="Proteomes" id="UP001597451">
    <property type="component" value="Unassembled WGS sequence"/>
</dbReference>
<protein>
    <submittedName>
        <fullName evidence="2">GNAT family N-acetyltransferase</fullName>
        <ecNumber evidence="2">2.3.-.-</ecNumber>
    </submittedName>
</protein>
<dbReference type="EMBL" id="JBHUMX010000010">
    <property type="protein sequence ID" value="MFD2628066.1"/>
    <property type="molecule type" value="Genomic_DNA"/>
</dbReference>
<proteinExistence type="predicted"/>
<organism evidence="2 3">
    <name type="scientific">Oceanobacillus kapialis</name>
    <dbReference type="NCBI Taxonomy" id="481353"/>
    <lineage>
        <taxon>Bacteria</taxon>
        <taxon>Bacillati</taxon>
        <taxon>Bacillota</taxon>
        <taxon>Bacilli</taxon>
        <taxon>Bacillales</taxon>
        <taxon>Bacillaceae</taxon>
        <taxon>Oceanobacillus</taxon>
    </lineage>
</organism>
<keyword evidence="3" id="KW-1185">Reference proteome</keyword>
<dbReference type="EC" id="2.3.-.-" evidence="2"/>
<gene>
    <name evidence="2" type="ORF">ACFSUN_04620</name>
</gene>
<name>A0ABW5PY16_9BACI</name>
<dbReference type="PROSITE" id="PS51186">
    <property type="entry name" value="GNAT"/>
    <property type="match status" value="1"/>
</dbReference>
<feature type="domain" description="N-acetyltransferase" evidence="1">
    <location>
        <begin position="5"/>
        <end position="152"/>
    </location>
</feature>
<reference evidence="3" key="1">
    <citation type="journal article" date="2019" name="Int. J. Syst. Evol. Microbiol.">
        <title>The Global Catalogue of Microorganisms (GCM) 10K type strain sequencing project: providing services to taxonomists for standard genome sequencing and annotation.</title>
        <authorList>
            <consortium name="The Broad Institute Genomics Platform"/>
            <consortium name="The Broad Institute Genome Sequencing Center for Infectious Disease"/>
            <person name="Wu L."/>
            <person name="Ma J."/>
        </authorList>
    </citation>
    <scope>NUCLEOTIDE SEQUENCE [LARGE SCALE GENOMIC DNA]</scope>
    <source>
        <strain evidence="3">TISTR 1858</strain>
    </source>
</reference>
<keyword evidence="2" id="KW-0808">Transferase</keyword>
<dbReference type="PANTHER" id="PTHR43792">
    <property type="entry name" value="GNAT FAMILY, PUTATIVE (AFU_ORTHOLOGUE AFUA_3G00765)-RELATED-RELATED"/>
    <property type="match status" value="1"/>
</dbReference>
<evidence type="ECO:0000313" key="2">
    <source>
        <dbReference type="EMBL" id="MFD2628066.1"/>
    </source>
</evidence>
<comment type="caution">
    <text evidence="2">The sequence shown here is derived from an EMBL/GenBank/DDBJ whole genome shotgun (WGS) entry which is preliminary data.</text>
</comment>
<dbReference type="InterPro" id="IPR051531">
    <property type="entry name" value="N-acetyltransferase"/>
</dbReference>
<dbReference type="SUPFAM" id="SSF55729">
    <property type="entry name" value="Acyl-CoA N-acyltransferases (Nat)"/>
    <property type="match status" value="1"/>
</dbReference>
<dbReference type="InterPro" id="IPR000182">
    <property type="entry name" value="GNAT_dom"/>
</dbReference>
<sequence length="163" mass="18584">MELYTERLKLIPCSKESLLPYTSKEYKQGPHFEMYLEELEKDKTLLGWGVWLVIEKRTSKIIGDMGFKGKPDTEGSVEIGYSILSSEQNKGYATESLRSLTTWAFNTYLVNHITAECLADNVPSSKVLEKLNMKKVKSNNGMLYWQLDKSADCIQNKSAGRPF</sequence>
<evidence type="ECO:0000313" key="3">
    <source>
        <dbReference type="Proteomes" id="UP001597451"/>
    </source>
</evidence>
<dbReference type="Pfam" id="PF13302">
    <property type="entry name" value="Acetyltransf_3"/>
    <property type="match status" value="1"/>
</dbReference>
<keyword evidence="2" id="KW-0012">Acyltransferase</keyword>
<dbReference type="InterPro" id="IPR016181">
    <property type="entry name" value="Acyl_CoA_acyltransferase"/>
</dbReference>
<dbReference type="PANTHER" id="PTHR43792:SF13">
    <property type="entry name" value="ACETYLTRANSFERASE"/>
    <property type="match status" value="1"/>
</dbReference>
<dbReference type="GO" id="GO:0016746">
    <property type="term" value="F:acyltransferase activity"/>
    <property type="evidence" value="ECO:0007669"/>
    <property type="project" value="UniProtKB-KW"/>
</dbReference>
<dbReference type="RefSeq" id="WP_379560751.1">
    <property type="nucleotide sequence ID" value="NZ_JBHUMX010000010.1"/>
</dbReference>
<evidence type="ECO:0000259" key="1">
    <source>
        <dbReference type="PROSITE" id="PS51186"/>
    </source>
</evidence>
<dbReference type="Gene3D" id="3.40.630.30">
    <property type="match status" value="1"/>
</dbReference>